<protein>
    <submittedName>
        <fullName evidence="6">ArsR/SmtB family transcription factor</fullName>
    </submittedName>
</protein>
<dbReference type="RefSeq" id="WP_377458000.1">
    <property type="nucleotide sequence ID" value="NZ_JBHLUB010000003.1"/>
</dbReference>
<evidence type="ECO:0000256" key="1">
    <source>
        <dbReference type="ARBA" id="ARBA00023015"/>
    </source>
</evidence>
<dbReference type="CDD" id="cd00090">
    <property type="entry name" value="HTH_ARSR"/>
    <property type="match status" value="1"/>
</dbReference>
<evidence type="ECO:0000256" key="4">
    <source>
        <dbReference type="SAM" id="MobiDB-lite"/>
    </source>
</evidence>
<dbReference type="SUPFAM" id="SSF46785">
    <property type="entry name" value="Winged helix' DNA-binding domain"/>
    <property type="match status" value="1"/>
</dbReference>
<dbReference type="PANTHER" id="PTHR43132:SF6">
    <property type="entry name" value="HTH-TYPE TRANSCRIPTIONAL REPRESSOR CZRA"/>
    <property type="match status" value="1"/>
</dbReference>
<keyword evidence="1" id="KW-0805">Transcription regulation</keyword>
<dbReference type="SMART" id="SM00418">
    <property type="entry name" value="HTH_ARSR"/>
    <property type="match status" value="1"/>
</dbReference>
<dbReference type="EMBL" id="JBHLUB010000003">
    <property type="protein sequence ID" value="MFC0581311.1"/>
    <property type="molecule type" value="Genomic_DNA"/>
</dbReference>
<dbReference type="Proteomes" id="UP001589862">
    <property type="component" value="Unassembled WGS sequence"/>
</dbReference>
<sequence>MQPDFSQFEEPAELFKKLASPVRLALINELAKGERCVHELVDELLLAQPLVSQHLRILRDARIVKSGRRGREMVYQLADDHITTILRDGLLHSQERVHHQDPETETELDVDCEREQAG</sequence>
<reference evidence="6 7" key="1">
    <citation type="submission" date="2024-09" db="EMBL/GenBank/DDBJ databases">
        <authorList>
            <person name="Sun Q."/>
            <person name="Mori K."/>
        </authorList>
    </citation>
    <scope>NUCLEOTIDE SEQUENCE [LARGE SCALE GENOMIC DNA]</scope>
    <source>
        <strain evidence="6 7">NCAIM B.02604</strain>
    </source>
</reference>
<accession>A0ABV6P859</accession>
<feature type="domain" description="HTH arsR-type" evidence="5">
    <location>
        <begin position="3"/>
        <end position="97"/>
    </location>
</feature>
<proteinExistence type="predicted"/>
<evidence type="ECO:0000256" key="2">
    <source>
        <dbReference type="ARBA" id="ARBA00023125"/>
    </source>
</evidence>
<dbReference type="NCBIfam" id="NF033788">
    <property type="entry name" value="HTH_metalloreg"/>
    <property type="match status" value="1"/>
</dbReference>
<evidence type="ECO:0000313" key="7">
    <source>
        <dbReference type="Proteomes" id="UP001589862"/>
    </source>
</evidence>
<dbReference type="InterPro" id="IPR051011">
    <property type="entry name" value="Metal_resp_trans_reg"/>
</dbReference>
<keyword evidence="3" id="KW-0804">Transcription</keyword>
<keyword evidence="2" id="KW-0238">DNA-binding</keyword>
<dbReference type="InterPro" id="IPR036388">
    <property type="entry name" value="WH-like_DNA-bd_sf"/>
</dbReference>
<dbReference type="Gene3D" id="1.10.10.10">
    <property type="entry name" value="Winged helix-like DNA-binding domain superfamily/Winged helix DNA-binding domain"/>
    <property type="match status" value="1"/>
</dbReference>
<dbReference type="PROSITE" id="PS50987">
    <property type="entry name" value="HTH_ARSR_2"/>
    <property type="match status" value="1"/>
</dbReference>
<evidence type="ECO:0000256" key="3">
    <source>
        <dbReference type="ARBA" id="ARBA00023163"/>
    </source>
</evidence>
<organism evidence="6 7">
    <name type="scientific">Micrococcoides hystricis</name>
    <dbReference type="NCBI Taxonomy" id="1572761"/>
    <lineage>
        <taxon>Bacteria</taxon>
        <taxon>Bacillati</taxon>
        <taxon>Actinomycetota</taxon>
        <taxon>Actinomycetes</taxon>
        <taxon>Micrococcales</taxon>
        <taxon>Micrococcaceae</taxon>
        <taxon>Micrococcoides</taxon>
    </lineage>
</organism>
<name>A0ABV6P859_9MICC</name>
<dbReference type="InterPro" id="IPR001845">
    <property type="entry name" value="HTH_ArsR_DNA-bd_dom"/>
</dbReference>
<dbReference type="InterPro" id="IPR036390">
    <property type="entry name" value="WH_DNA-bd_sf"/>
</dbReference>
<dbReference type="PRINTS" id="PR00778">
    <property type="entry name" value="HTHARSR"/>
</dbReference>
<dbReference type="InterPro" id="IPR011991">
    <property type="entry name" value="ArsR-like_HTH"/>
</dbReference>
<feature type="compositionally biased region" description="Basic and acidic residues" evidence="4">
    <location>
        <begin position="93"/>
        <end position="102"/>
    </location>
</feature>
<gene>
    <name evidence="6" type="ORF">ACFFFR_02750</name>
</gene>
<keyword evidence="7" id="KW-1185">Reference proteome</keyword>
<feature type="region of interest" description="Disordered" evidence="4">
    <location>
        <begin position="93"/>
        <end position="118"/>
    </location>
</feature>
<dbReference type="Pfam" id="PF01022">
    <property type="entry name" value="HTH_5"/>
    <property type="match status" value="1"/>
</dbReference>
<evidence type="ECO:0000313" key="6">
    <source>
        <dbReference type="EMBL" id="MFC0581311.1"/>
    </source>
</evidence>
<dbReference type="PANTHER" id="PTHR43132">
    <property type="entry name" value="ARSENICAL RESISTANCE OPERON REPRESSOR ARSR-RELATED"/>
    <property type="match status" value="1"/>
</dbReference>
<evidence type="ECO:0000259" key="5">
    <source>
        <dbReference type="PROSITE" id="PS50987"/>
    </source>
</evidence>
<comment type="caution">
    <text evidence="6">The sequence shown here is derived from an EMBL/GenBank/DDBJ whole genome shotgun (WGS) entry which is preliminary data.</text>
</comment>